<accession>A0A9N9ABK2</accession>
<evidence type="ECO:0000313" key="2">
    <source>
        <dbReference type="Proteomes" id="UP000789342"/>
    </source>
</evidence>
<feature type="non-terminal residue" evidence="1">
    <location>
        <position position="98"/>
    </location>
</feature>
<comment type="caution">
    <text evidence="1">The sequence shown here is derived from an EMBL/GenBank/DDBJ whole genome shotgun (WGS) entry which is preliminary data.</text>
</comment>
<gene>
    <name evidence="1" type="ORF">AMORRO_LOCUS4332</name>
</gene>
<dbReference type="Proteomes" id="UP000789342">
    <property type="component" value="Unassembled WGS sequence"/>
</dbReference>
<protein>
    <submittedName>
        <fullName evidence="1">17403_t:CDS:1</fullName>
    </submittedName>
</protein>
<evidence type="ECO:0000313" key="1">
    <source>
        <dbReference type="EMBL" id="CAG8523708.1"/>
    </source>
</evidence>
<dbReference type="AlphaFoldDB" id="A0A9N9ABK2"/>
<reference evidence="1" key="1">
    <citation type="submission" date="2021-06" db="EMBL/GenBank/DDBJ databases">
        <authorList>
            <person name="Kallberg Y."/>
            <person name="Tangrot J."/>
            <person name="Rosling A."/>
        </authorList>
    </citation>
    <scope>NUCLEOTIDE SEQUENCE</scope>
    <source>
        <strain evidence="1">CL551</strain>
    </source>
</reference>
<sequence>MTDDERSSTSSNNYARDNFNVHGVPFPIQYTKKHQNLFFTYADGSTTFQRGELGLSNSYLEGCLYLNYDKAVKIRSVILRFKGIEKVEGNGPGNRGAT</sequence>
<keyword evidence="2" id="KW-1185">Reference proteome</keyword>
<proteinExistence type="predicted"/>
<organism evidence="1 2">
    <name type="scientific">Acaulospora morrowiae</name>
    <dbReference type="NCBI Taxonomy" id="94023"/>
    <lineage>
        <taxon>Eukaryota</taxon>
        <taxon>Fungi</taxon>
        <taxon>Fungi incertae sedis</taxon>
        <taxon>Mucoromycota</taxon>
        <taxon>Glomeromycotina</taxon>
        <taxon>Glomeromycetes</taxon>
        <taxon>Diversisporales</taxon>
        <taxon>Acaulosporaceae</taxon>
        <taxon>Acaulospora</taxon>
    </lineage>
</organism>
<name>A0A9N9ABK2_9GLOM</name>
<dbReference type="EMBL" id="CAJVPV010002328">
    <property type="protein sequence ID" value="CAG8523708.1"/>
    <property type="molecule type" value="Genomic_DNA"/>
</dbReference>